<dbReference type="PANTHER" id="PTHR32282">
    <property type="entry name" value="BINDING PROTEIN TRANSPEPTIDASE, PUTATIVE-RELATED"/>
    <property type="match status" value="1"/>
</dbReference>
<comment type="catalytic activity">
    <reaction evidence="12">
        <text>Preferential cleavage: (Ac)2-L-Lys-D-Ala-|-D-Ala. Also transpeptidation of peptidyl-alanyl moieties that are N-acyl substituents of D-alanine.</text>
        <dbReference type="EC" id="3.4.16.4"/>
    </reaction>
</comment>
<feature type="region of interest" description="Disordered" evidence="14">
    <location>
        <begin position="778"/>
        <end position="874"/>
    </location>
</feature>
<feature type="region of interest" description="Disordered" evidence="14">
    <location>
        <begin position="1"/>
        <end position="27"/>
    </location>
</feature>
<dbReference type="InterPro" id="IPR050396">
    <property type="entry name" value="Glycosyltr_51/Transpeptidase"/>
</dbReference>
<dbReference type="GO" id="GO:0030288">
    <property type="term" value="C:outer membrane-bounded periplasmic space"/>
    <property type="evidence" value="ECO:0007669"/>
    <property type="project" value="TreeGrafter"/>
</dbReference>
<evidence type="ECO:0000256" key="11">
    <source>
        <dbReference type="ARBA" id="ARBA00023316"/>
    </source>
</evidence>
<dbReference type="SUPFAM" id="SSF53955">
    <property type="entry name" value="Lysozyme-like"/>
    <property type="match status" value="1"/>
</dbReference>
<dbReference type="STRING" id="258723.GCA_900169305_00370"/>
<keyword evidence="11" id="KW-0961">Cell wall biogenesis/degradation</keyword>
<dbReference type="InterPro" id="IPR023346">
    <property type="entry name" value="Lysozyme-like_dom_sf"/>
</dbReference>
<feature type="compositionally biased region" description="Polar residues" evidence="14">
    <location>
        <begin position="778"/>
        <end position="789"/>
    </location>
</feature>
<evidence type="ECO:0000256" key="10">
    <source>
        <dbReference type="ARBA" id="ARBA00023268"/>
    </source>
</evidence>
<dbReference type="Gene3D" id="1.10.3810.10">
    <property type="entry name" value="Biosynthetic peptidoglycan transglycosylase-like"/>
    <property type="match status" value="1"/>
</dbReference>
<accession>A0A1I3UMS0</accession>
<feature type="compositionally biased region" description="Acidic residues" evidence="14">
    <location>
        <begin position="792"/>
        <end position="843"/>
    </location>
</feature>
<keyword evidence="8" id="KW-0133">Cell shape</keyword>
<comment type="similarity">
    <text evidence="2">In the N-terminal section; belongs to the glycosyltransferase 51 family.</text>
</comment>
<name>A0A1I3UMS0_9LACT</name>
<dbReference type="GO" id="GO:0008955">
    <property type="term" value="F:peptidoglycan glycosyltransferase activity"/>
    <property type="evidence" value="ECO:0007669"/>
    <property type="project" value="UniProtKB-EC"/>
</dbReference>
<dbReference type="PANTHER" id="PTHR32282:SF29">
    <property type="entry name" value="PENICILLIN-BINDING PROTEIN 1A"/>
    <property type="match status" value="1"/>
</dbReference>
<evidence type="ECO:0000313" key="18">
    <source>
        <dbReference type="Proteomes" id="UP000199589"/>
    </source>
</evidence>
<sequence length="874" mass="96077">MSDNNMSRIKNKQNNQQKKKKNNKGKKKKSWFKRIFLTLIGLFLLALVAGGSLFAYYASSAPELTEEDLLGSFSSDLLDSNGDVFYTLGAETRDFAEADEYPEVMKEAMTAIEDQNFYNHFGIDPIGIGRAAFGYVTNLGEISGGGSTITQQLVKLAVFSTARSDQTLKRKAQEAWLAIKLERQLSKEQILTLYMNKIPMAGNVYGISTASEEYYGKPVEELELHEAALFAGMAQAPNRYNPYVNPEEALNRRNVVLNVMRDNGDITAEEAETAKAIPIEEGLVERSDSSLNSQMFDSYLVEVLEEVEEKTGLNPATAGLTIQTNIDMDAQQAAFDIANSEEYVNFPDDELQTAISLVDVNTGQVKALVGGRKQEGQLLTNRTTNTDRQTGSTIKPLTTYGPAIEYNKFSTYHQLVDEEWSYPDGTSLRNYDGNYVGQLSMREALVDSRNVPTARLFAEEVDRADATEFVENLGLDTSLMSKEGGLVDSNAISGTASPLQMASAYSAFANGGSYTEPYTVSKVTTQDGQEIDLTPETNQAMSDYTAYMITDMLKDVATNYNSSVGIPGVPQAGKTGTTNYTSVEIEEHNLPSDAVPDSWYIGYTSNYSLSVWTGYDKKYEEGHWLSNNDGTRQLPRDIYQALMSQVSEGLDNSDWTKPSSVSEVSVEDGSDPAQLPGPNTPESEIVTELFVAGTEPSEISTTYGEDLTAPTGLSAQFDEESNEIAINWDEYTLENEDEDVTYLLSINGEEISLDETEYTVSEPDSGNVQISLSVQAYGNTGPAATTSVTVPEPEEEEPEEEPDVVPEEPAEEEEENSDEDVEDTPDDPEENSDNPSESEDTEDNNSNNNESNNDDNSSNPPSDDSNTNTDQDEE</sequence>
<dbReference type="EMBL" id="FOSJ01000001">
    <property type="protein sequence ID" value="SFJ84748.1"/>
    <property type="molecule type" value="Genomic_DNA"/>
</dbReference>
<evidence type="ECO:0000259" key="16">
    <source>
        <dbReference type="Pfam" id="PF00912"/>
    </source>
</evidence>
<evidence type="ECO:0000256" key="1">
    <source>
        <dbReference type="ARBA" id="ARBA00007090"/>
    </source>
</evidence>
<dbReference type="GO" id="GO:0008658">
    <property type="term" value="F:penicillin binding"/>
    <property type="evidence" value="ECO:0007669"/>
    <property type="project" value="InterPro"/>
</dbReference>
<keyword evidence="10" id="KW-0511">Multifunctional enzyme</keyword>
<dbReference type="Proteomes" id="UP000199589">
    <property type="component" value="Unassembled WGS sequence"/>
</dbReference>
<evidence type="ECO:0000256" key="5">
    <source>
        <dbReference type="ARBA" id="ARBA00022676"/>
    </source>
</evidence>
<keyword evidence="9" id="KW-0573">Peptidoglycan synthesis</keyword>
<keyword evidence="18" id="KW-1185">Reference proteome</keyword>
<evidence type="ECO:0000256" key="8">
    <source>
        <dbReference type="ARBA" id="ARBA00022960"/>
    </source>
</evidence>
<dbReference type="GO" id="GO:0009252">
    <property type="term" value="P:peptidoglycan biosynthetic process"/>
    <property type="evidence" value="ECO:0007669"/>
    <property type="project" value="UniProtKB-KW"/>
</dbReference>
<comment type="similarity">
    <text evidence="1">In the C-terminal section; belongs to the transpeptidase family.</text>
</comment>
<dbReference type="Pfam" id="PF00905">
    <property type="entry name" value="Transpeptidase"/>
    <property type="match status" value="1"/>
</dbReference>
<evidence type="ECO:0000259" key="15">
    <source>
        <dbReference type="Pfam" id="PF00905"/>
    </source>
</evidence>
<feature type="domain" description="Penicillin-binding protein transpeptidase" evidence="15">
    <location>
        <begin position="355"/>
        <end position="606"/>
    </location>
</feature>
<evidence type="ECO:0000256" key="4">
    <source>
        <dbReference type="ARBA" id="ARBA00022670"/>
    </source>
</evidence>
<evidence type="ECO:0000313" key="17">
    <source>
        <dbReference type="EMBL" id="SFJ84748.1"/>
    </source>
</evidence>
<evidence type="ECO:0000256" key="14">
    <source>
        <dbReference type="SAM" id="MobiDB-lite"/>
    </source>
</evidence>
<dbReference type="GO" id="GO:0009002">
    <property type="term" value="F:serine-type D-Ala-D-Ala carboxypeptidase activity"/>
    <property type="evidence" value="ECO:0007669"/>
    <property type="project" value="UniProtKB-EC"/>
</dbReference>
<keyword evidence="6" id="KW-0808">Transferase</keyword>
<keyword evidence="4" id="KW-0645">Protease</keyword>
<dbReference type="GO" id="GO:0008360">
    <property type="term" value="P:regulation of cell shape"/>
    <property type="evidence" value="ECO:0007669"/>
    <property type="project" value="UniProtKB-KW"/>
</dbReference>
<protein>
    <submittedName>
        <fullName evidence="17">Penicillin-binding protein 1A</fullName>
    </submittedName>
</protein>
<comment type="catalytic activity">
    <reaction evidence="13">
        <text>[GlcNAc-(1-&gt;4)-Mur2Ac(oyl-L-Ala-gamma-D-Glu-L-Lys-D-Ala-D-Ala)](n)-di-trans,octa-cis-undecaprenyl diphosphate + beta-D-GlcNAc-(1-&gt;4)-Mur2Ac(oyl-L-Ala-gamma-D-Glu-L-Lys-D-Ala-D-Ala)-di-trans,octa-cis-undecaprenyl diphosphate = [GlcNAc-(1-&gt;4)-Mur2Ac(oyl-L-Ala-gamma-D-Glu-L-Lys-D-Ala-D-Ala)](n+1)-di-trans,octa-cis-undecaprenyl diphosphate + di-trans,octa-cis-undecaprenyl diphosphate + H(+)</text>
        <dbReference type="Rhea" id="RHEA:23708"/>
        <dbReference type="Rhea" id="RHEA-COMP:9602"/>
        <dbReference type="Rhea" id="RHEA-COMP:9603"/>
        <dbReference type="ChEBI" id="CHEBI:15378"/>
        <dbReference type="ChEBI" id="CHEBI:58405"/>
        <dbReference type="ChEBI" id="CHEBI:60033"/>
        <dbReference type="ChEBI" id="CHEBI:78435"/>
        <dbReference type="EC" id="2.4.99.28"/>
    </reaction>
</comment>
<dbReference type="OrthoDB" id="9766909at2"/>
<dbReference type="RefSeq" id="WP_091895219.1">
    <property type="nucleotide sequence ID" value="NZ_FOSJ01000001.1"/>
</dbReference>
<feature type="compositionally biased region" description="Basic residues" evidence="14">
    <location>
        <begin position="17"/>
        <end position="27"/>
    </location>
</feature>
<dbReference type="FunFam" id="1.10.3810.10:FF:000001">
    <property type="entry name" value="Penicillin-binding protein 1A"/>
    <property type="match status" value="1"/>
</dbReference>
<dbReference type="AlphaFoldDB" id="A0A1I3UMS0"/>
<feature type="domain" description="Glycosyl transferase family 51" evidence="16">
    <location>
        <begin position="82"/>
        <end position="260"/>
    </location>
</feature>
<evidence type="ECO:0000256" key="9">
    <source>
        <dbReference type="ARBA" id="ARBA00022984"/>
    </source>
</evidence>
<evidence type="ECO:0000256" key="2">
    <source>
        <dbReference type="ARBA" id="ARBA00007739"/>
    </source>
</evidence>
<evidence type="ECO:0000256" key="6">
    <source>
        <dbReference type="ARBA" id="ARBA00022679"/>
    </source>
</evidence>
<dbReference type="GO" id="GO:0071555">
    <property type="term" value="P:cell wall organization"/>
    <property type="evidence" value="ECO:0007669"/>
    <property type="project" value="UniProtKB-KW"/>
</dbReference>
<organism evidence="17 18">
    <name type="scientific">Marinilactibacillus piezotolerans</name>
    <dbReference type="NCBI Taxonomy" id="258723"/>
    <lineage>
        <taxon>Bacteria</taxon>
        <taxon>Bacillati</taxon>
        <taxon>Bacillota</taxon>
        <taxon>Bacilli</taxon>
        <taxon>Lactobacillales</taxon>
        <taxon>Carnobacteriaceae</taxon>
        <taxon>Marinilactibacillus</taxon>
    </lineage>
</organism>
<keyword evidence="3" id="KW-0121">Carboxypeptidase</keyword>
<dbReference type="InterPro" id="IPR036950">
    <property type="entry name" value="PBP_transglycosylase"/>
</dbReference>
<evidence type="ECO:0000256" key="7">
    <source>
        <dbReference type="ARBA" id="ARBA00022801"/>
    </source>
</evidence>
<gene>
    <name evidence="17" type="ORF">SAMN04488569_100174</name>
</gene>
<dbReference type="Pfam" id="PF00912">
    <property type="entry name" value="Transgly"/>
    <property type="match status" value="1"/>
</dbReference>
<dbReference type="GO" id="GO:0006508">
    <property type="term" value="P:proteolysis"/>
    <property type="evidence" value="ECO:0007669"/>
    <property type="project" value="UniProtKB-KW"/>
</dbReference>
<evidence type="ECO:0000256" key="3">
    <source>
        <dbReference type="ARBA" id="ARBA00022645"/>
    </source>
</evidence>
<proteinExistence type="inferred from homology"/>
<keyword evidence="7" id="KW-0378">Hydrolase</keyword>
<keyword evidence="5" id="KW-0328">Glycosyltransferase</keyword>
<dbReference type="InterPro" id="IPR012338">
    <property type="entry name" value="Beta-lactam/transpept-like"/>
</dbReference>
<dbReference type="InterPro" id="IPR001460">
    <property type="entry name" value="PCN-bd_Tpept"/>
</dbReference>
<dbReference type="SUPFAM" id="SSF56601">
    <property type="entry name" value="beta-lactamase/transpeptidase-like"/>
    <property type="match status" value="1"/>
</dbReference>
<feature type="region of interest" description="Disordered" evidence="14">
    <location>
        <begin position="649"/>
        <end position="681"/>
    </location>
</feature>
<feature type="compositionally biased region" description="Low complexity" evidence="14">
    <location>
        <begin position="844"/>
        <end position="874"/>
    </location>
</feature>
<dbReference type="Gene3D" id="3.40.710.10">
    <property type="entry name" value="DD-peptidase/beta-lactamase superfamily"/>
    <property type="match status" value="1"/>
</dbReference>
<evidence type="ECO:0000256" key="13">
    <source>
        <dbReference type="ARBA" id="ARBA00049902"/>
    </source>
</evidence>
<reference evidence="18" key="1">
    <citation type="submission" date="2016-10" db="EMBL/GenBank/DDBJ databases">
        <authorList>
            <person name="Varghese N."/>
            <person name="Submissions S."/>
        </authorList>
    </citation>
    <scope>NUCLEOTIDE SEQUENCE [LARGE SCALE GENOMIC DNA]</scope>
    <source>
        <strain evidence="18">DSM 16108</strain>
    </source>
</reference>
<evidence type="ECO:0000256" key="12">
    <source>
        <dbReference type="ARBA" id="ARBA00034000"/>
    </source>
</evidence>
<dbReference type="InterPro" id="IPR001264">
    <property type="entry name" value="Glyco_trans_51"/>
</dbReference>